<protein>
    <submittedName>
        <fullName evidence="2">Uncharacterized protein</fullName>
    </submittedName>
</protein>
<sequence length="170" mass="17296">MWTDGRTERTARIAAALALCTLAACALLGGTSAALPEHGSAESVGIDGVTTNGTATNGTATNGTATNGTTTGTSLVVRGVTNRQPDEAAVLLSLRATNGTTTRLTSAQTWGWDGEWTAAFDLDGVPPGVYRIEATTGDDTDVEYVRLGTSDAKSDANETDTNGTDVGAAR</sequence>
<evidence type="ECO:0000256" key="1">
    <source>
        <dbReference type="SAM" id="MobiDB-lite"/>
    </source>
</evidence>
<evidence type="ECO:0000313" key="3">
    <source>
        <dbReference type="Proteomes" id="UP000608850"/>
    </source>
</evidence>
<dbReference type="PROSITE" id="PS51257">
    <property type="entry name" value="PROKAR_LIPOPROTEIN"/>
    <property type="match status" value="1"/>
</dbReference>
<dbReference type="OrthoDB" id="242828at2157"/>
<reference evidence="2 3" key="1">
    <citation type="journal article" date="2019" name="Int. J. Syst. Evol. Microbiol.">
        <title>The Global Catalogue of Microorganisms (GCM) 10K type strain sequencing project: providing services to taxonomists for standard genome sequencing and annotation.</title>
        <authorList>
            <consortium name="The Broad Institute Genomics Platform"/>
            <consortium name="The Broad Institute Genome Sequencing Center for Infectious Disease"/>
            <person name="Wu L."/>
            <person name="Ma J."/>
        </authorList>
    </citation>
    <scope>NUCLEOTIDE SEQUENCE [LARGE SCALE GENOMIC DNA]</scope>
    <source>
        <strain evidence="2 3">JCM 16331</strain>
    </source>
</reference>
<accession>A0A830G901</accession>
<dbReference type="Proteomes" id="UP000608850">
    <property type="component" value="Unassembled WGS sequence"/>
</dbReference>
<gene>
    <name evidence="2" type="ORF">GCM10009021_06330</name>
</gene>
<feature type="region of interest" description="Disordered" evidence="1">
    <location>
        <begin position="149"/>
        <end position="170"/>
    </location>
</feature>
<dbReference type="EMBL" id="BMOQ01000002">
    <property type="protein sequence ID" value="GGN09506.1"/>
    <property type="molecule type" value="Genomic_DNA"/>
</dbReference>
<dbReference type="AlphaFoldDB" id="A0A830G901"/>
<evidence type="ECO:0000313" key="2">
    <source>
        <dbReference type="EMBL" id="GGN09506.1"/>
    </source>
</evidence>
<comment type="caution">
    <text evidence="2">The sequence shown here is derived from an EMBL/GenBank/DDBJ whole genome shotgun (WGS) entry which is preliminary data.</text>
</comment>
<proteinExistence type="predicted"/>
<organism evidence="2 3">
    <name type="scientific">Halarchaeum nitratireducens</name>
    <dbReference type="NCBI Taxonomy" id="489913"/>
    <lineage>
        <taxon>Archaea</taxon>
        <taxon>Methanobacteriati</taxon>
        <taxon>Methanobacteriota</taxon>
        <taxon>Stenosarchaea group</taxon>
        <taxon>Halobacteria</taxon>
        <taxon>Halobacteriales</taxon>
        <taxon>Halobacteriaceae</taxon>
    </lineage>
</organism>
<keyword evidence="3" id="KW-1185">Reference proteome</keyword>
<dbReference type="RefSeq" id="WP_188877072.1">
    <property type="nucleotide sequence ID" value="NZ_BMOQ01000002.1"/>
</dbReference>
<name>A0A830G901_9EURY</name>